<evidence type="ECO:0000313" key="7">
    <source>
        <dbReference type="EMBL" id="EQD47455.1"/>
    </source>
</evidence>
<dbReference type="EC" id="6.1.1.-" evidence="7"/>
<dbReference type="GO" id="GO:0006428">
    <property type="term" value="P:isoleucyl-tRNA aminoacylation"/>
    <property type="evidence" value="ECO:0007669"/>
    <property type="project" value="TreeGrafter"/>
</dbReference>
<accession>T1AZB4</accession>
<evidence type="ECO:0000256" key="2">
    <source>
        <dbReference type="ARBA" id="ARBA00022741"/>
    </source>
</evidence>
<dbReference type="Gene3D" id="3.40.50.620">
    <property type="entry name" value="HUPs"/>
    <property type="match status" value="1"/>
</dbReference>
<keyword evidence="3" id="KW-0067">ATP-binding</keyword>
<evidence type="ECO:0000256" key="3">
    <source>
        <dbReference type="ARBA" id="ARBA00022840"/>
    </source>
</evidence>
<feature type="non-terminal residue" evidence="7">
    <location>
        <position position="148"/>
    </location>
</feature>
<sequence>MFNLIDTNRSFKDIADEVRSYWKENGIQEKSLETSLGNKPFSFLEGPPTANGRPHLGHAMTRAIKDIILRYKYMTGHEIFGRSGGWDCHGLPVEIEAEKHFGFNSKKEIEKFGIEAFNDYCKKSVFTYIEEFKEVDSQIGFWIDHDKD</sequence>
<protein>
    <submittedName>
        <fullName evidence="7">Aminoacyl-tRNA synthetase, class Ia domain protein</fullName>
        <ecNumber evidence="7">6.1.1.-</ecNumber>
    </submittedName>
</protein>
<organism evidence="7">
    <name type="scientific">mine drainage metagenome</name>
    <dbReference type="NCBI Taxonomy" id="410659"/>
    <lineage>
        <taxon>unclassified sequences</taxon>
        <taxon>metagenomes</taxon>
        <taxon>ecological metagenomes</taxon>
    </lineage>
</organism>
<dbReference type="AlphaFoldDB" id="T1AZB4"/>
<keyword evidence="5 7" id="KW-0030">Aminoacyl-tRNA synthetase</keyword>
<evidence type="ECO:0000256" key="4">
    <source>
        <dbReference type="ARBA" id="ARBA00022917"/>
    </source>
</evidence>
<keyword evidence="2" id="KW-0547">Nucleotide-binding</keyword>
<dbReference type="InterPro" id="IPR002300">
    <property type="entry name" value="aa-tRNA-synth_Ia"/>
</dbReference>
<dbReference type="InterPro" id="IPR023586">
    <property type="entry name" value="Ile-tRNA-ligase_type2"/>
</dbReference>
<evidence type="ECO:0000256" key="5">
    <source>
        <dbReference type="ARBA" id="ARBA00023146"/>
    </source>
</evidence>
<gene>
    <name evidence="7" type="ORF">B1B_12336</name>
</gene>
<proteinExistence type="predicted"/>
<dbReference type="GO" id="GO:0005524">
    <property type="term" value="F:ATP binding"/>
    <property type="evidence" value="ECO:0007669"/>
    <property type="project" value="UniProtKB-KW"/>
</dbReference>
<dbReference type="PROSITE" id="PS00178">
    <property type="entry name" value="AA_TRNA_LIGASE_I"/>
    <property type="match status" value="1"/>
</dbReference>
<evidence type="ECO:0000259" key="6">
    <source>
        <dbReference type="Pfam" id="PF00133"/>
    </source>
</evidence>
<dbReference type="PANTHER" id="PTHR42780">
    <property type="entry name" value="SOLEUCYL-TRNA SYNTHETASE"/>
    <property type="match status" value="1"/>
</dbReference>
<dbReference type="InterPro" id="IPR001412">
    <property type="entry name" value="aa-tRNA-synth_I_CS"/>
</dbReference>
<dbReference type="Pfam" id="PF00133">
    <property type="entry name" value="tRNA-synt_1"/>
    <property type="match status" value="1"/>
</dbReference>
<feature type="domain" description="Aminoacyl-tRNA synthetase class Ia" evidence="6">
    <location>
        <begin position="20"/>
        <end position="148"/>
    </location>
</feature>
<dbReference type="EMBL" id="AUZY01008071">
    <property type="protein sequence ID" value="EQD47455.1"/>
    <property type="molecule type" value="Genomic_DNA"/>
</dbReference>
<reference evidence="7" key="2">
    <citation type="journal article" date="2014" name="ISME J.">
        <title>Microbial stratification in low pH oxic and suboxic macroscopic growths along an acid mine drainage.</title>
        <authorList>
            <person name="Mendez-Garcia C."/>
            <person name="Mesa V."/>
            <person name="Sprenger R.R."/>
            <person name="Richter M."/>
            <person name="Diez M.S."/>
            <person name="Solano J."/>
            <person name="Bargiela R."/>
            <person name="Golyshina O.V."/>
            <person name="Manteca A."/>
            <person name="Ramos J.L."/>
            <person name="Gallego J.R."/>
            <person name="Llorente I."/>
            <person name="Martins Dos Santos V.A."/>
            <person name="Jensen O.N."/>
            <person name="Pelaez A.I."/>
            <person name="Sanchez J."/>
            <person name="Ferrer M."/>
        </authorList>
    </citation>
    <scope>NUCLEOTIDE SEQUENCE</scope>
</reference>
<dbReference type="PANTHER" id="PTHR42780:SF1">
    <property type="entry name" value="ISOLEUCINE--TRNA LIGASE, CYTOPLASMIC"/>
    <property type="match status" value="1"/>
</dbReference>
<reference evidence="7" key="1">
    <citation type="submission" date="2013-08" db="EMBL/GenBank/DDBJ databases">
        <authorList>
            <person name="Mendez C."/>
            <person name="Richter M."/>
            <person name="Ferrer M."/>
            <person name="Sanchez J."/>
        </authorList>
    </citation>
    <scope>NUCLEOTIDE SEQUENCE</scope>
</reference>
<comment type="caution">
    <text evidence="7">The sequence shown here is derived from an EMBL/GenBank/DDBJ whole genome shotgun (WGS) entry which is preliminary data.</text>
</comment>
<keyword evidence="1 7" id="KW-0436">Ligase</keyword>
<dbReference type="GO" id="GO:0004822">
    <property type="term" value="F:isoleucine-tRNA ligase activity"/>
    <property type="evidence" value="ECO:0007669"/>
    <property type="project" value="InterPro"/>
</dbReference>
<evidence type="ECO:0000256" key="1">
    <source>
        <dbReference type="ARBA" id="ARBA00022598"/>
    </source>
</evidence>
<dbReference type="SUPFAM" id="SSF52374">
    <property type="entry name" value="Nucleotidylyl transferase"/>
    <property type="match status" value="1"/>
</dbReference>
<dbReference type="InterPro" id="IPR014729">
    <property type="entry name" value="Rossmann-like_a/b/a_fold"/>
</dbReference>
<keyword evidence="4" id="KW-0648">Protein biosynthesis</keyword>
<name>T1AZB4_9ZZZZ</name>